<dbReference type="SUPFAM" id="SSF52402">
    <property type="entry name" value="Adenine nucleotide alpha hydrolases-like"/>
    <property type="match status" value="1"/>
</dbReference>
<keyword evidence="3" id="KW-1185">Reference proteome</keyword>
<feature type="region of interest" description="Disordered" evidence="1">
    <location>
        <begin position="20"/>
        <end position="52"/>
    </location>
</feature>
<name>A0ABZ1UE44_9BURK</name>
<gene>
    <name evidence="2" type="ORF">E7V67_014860</name>
</gene>
<dbReference type="Gene3D" id="3.40.50.620">
    <property type="entry name" value="HUPs"/>
    <property type="match status" value="1"/>
</dbReference>
<evidence type="ECO:0000313" key="2">
    <source>
        <dbReference type="EMBL" id="WUR11000.1"/>
    </source>
</evidence>
<dbReference type="EMBL" id="CP136508">
    <property type="protein sequence ID" value="WUR11000.1"/>
    <property type="molecule type" value="Genomic_DNA"/>
</dbReference>
<evidence type="ECO:0000313" key="3">
    <source>
        <dbReference type="Proteomes" id="UP000321323"/>
    </source>
</evidence>
<dbReference type="InterPro" id="IPR014729">
    <property type="entry name" value="Rossmann-like_a/b/a_fold"/>
</dbReference>
<evidence type="ECO:0008006" key="4">
    <source>
        <dbReference type="Google" id="ProtNLM"/>
    </source>
</evidence>
<dbReference type="Proteomes" id="UP000321323">
    <property type="component" value="Chromosome"/>
</dbReference>
<proteinExistence type="predicted"/>
<accession>A0ABZ1UE44</accession>
<sequence length="142" mass="15087">MPRCTKPFCATWPATRAWRRAPDRLRRDGPAGTGARGRGRRGTAPFQRYSGQPGTDLAAWLGRHGVQAEVEVGSANGNTAAALPQAARAGGADLVVAGAYGRNRFRELVAATPRPHYWTMPPLACCWRADGGRGRPTAAPAP</sequence>
<feature type="compositionally biased region" description="Basic and acidic residues" evidence="1">
    <location>
        <begin position="20"/>
        <end position="29"/>
    </location>
</feature>
<organism evidence="2 3">
    <name type="scientific">[Empedobacter] haloabium</name>
    <dbReference type="NCBI Taxonomy" id="592317"/>
    <lineage>
        <taxon>Bacteria</taxon>
        <taxon>Pseudomonadati</taxon>
        <taxon>Pseudomonadota</taxon>
        <taxon>Betaproteobacteria</taxon>
        <taxon>Burkholderiales</taxon>
        <taxon>Oxalobacteraceae</taxon>
        <taxon>Telluria group</taxon>
        <taxon>Telluria group incertae sedis</taxon>
    </lineage>
</organism>
<protein>
    <recommendedName>
        <fullName evidence="4">Universal stress protein</fullName>
    </recommendedName>
</protein>
<evidence type="ECO:0000256" key="1">
    <source>
        <dbReference type="SAM" id="MobiDB-lite"/>
    </source>
</evidence>
<reference evidence="2 3" key="1">
    <citation type="journal article" date="2019" name="Int. J. Syst. Evol. Microbiol.">
        <title>The Draft Whole-Genome Sequence of the Antibiotic Producer Empedobacter haloabium ATCC 31962 Provides Indications for Its Taxonomic Reclassification.</title>
        <authorList>
            <person name="Miess H."/>
            <person name="Arlt P."/>
            <person name="Apel A.K."/>
            <person name="Weber T."/>
            <person name="Nieselt K."/>
            <person name="Hanssen F."/>
            <person name="Czemmel S."/>
            <person name="Nahnsen S."/>
            <person name="Gross H."/>
        </authorList>
    </citation>
    <scope>NUCLEOTIDE SEQUENCE [LARGE SCALE GENOMIC DNA]</scope>
    <source>
        <strain evidence="2 3">ATCC 31962</strain>
    </source>
</reference>